<evidence type="ECO:0000256" key="6">
    <source>
        <dbReference type="RuleBase" id="RU000356"/>
    </source>
</evidence>
<evidence type="ECO:0000256" key="3">
    <source>
        <dbReference type="ARBA" id="ARBA00022621"/>
    </source>
</evidence>
<organism evidence="8 9">
    <name type="scientific">Dendroctonus ponderosae</name>
    <name type="common">Mountain pine beetle</name>
    <dbReference type="NCBI Taxonomy" id="77166"/>
    <lineage>
        <taxon>Eukaryota</taxon>
        <taxon>Metazoa</taxon>
        <taxon>Ecdysozoa</taxon>
        <taxon>Arthropoda</taxon>
        <taxon>Hexapoda</taxon>
        <taxon>Insecta</taxon>
        <taxon>Pterygota</taxon>
        <taxon>Neoptera</taxon>
        <taxon>Endopterygota</taxon>
        <taxon>Coleoptera</taxon>
        <taxon>Polyphaga</taxon>
        <taxon>Cucujiformia</taxon>
        <taxon>Curculionidae</taxon>
        <taxon>Scolytinae</taxon>
        <taxon>Dendroctonus</taxon>
    </lineage>
</organism>
<dbReference type="InterPro" id="IPR000971">
    <property type="entry name" value="Globin"/>
</dbReference>
<comment type="similarity">
    <text evidence="6">Belongs to the globin family.</text>
</comment>
<sequence length="308" mass="35165">MGTVLSYITPANSGRSDDPDPVTGLTSKEKYLVRTSWAKIMKNPADSGVALLCLLFERHPEYVQLFPFSDVPPSEFKTNVRFRAHANSVVYALSSIVDALNDNNLLVQILTKTGSSHVPRHVTADAFIHLKEVTIELFSTIFKADEVAAWKKTFEVAFSVIIQGIETVFMTNKNIKIKRLDYQKEIGKMQILFEKHPEYQQLFPFKNLRREELKTSNKFRAHCISVMYALTCIVENVSEPLILEQLLIKQSTSHVLRNVPDQAYWDIKTVILSIVASSMNPSEVFVWEKFLKFAFRIMVATAEETRNN</sequence>
<keyword evidence="5" id="KW-0408">Iron</keyword>
<evidence type="ECO:0000313" key="8">
    <source>
        <dbReference type="EMBL" id="ERL88430.1"/>
    </source>
</evidence>
<keyword evidence="1 6" id="KW-0813">Transport</keyword>
<dbReference type="PROSITE" id="PS01033">
    <property type="entry name" value="GLOBIN"/>
    <property type="match status" value="1"/>
</dbReference>
<evidence type="ECO:0000256" key="4">
    <source>
        <dbReference type="ARBA" id="ARBA00022723"/>
    </source>
</evidence>
<reference evidence="8 9" key="1">
    <citation type="journal article" date="2013" name="Genome Biol.">
        <title>Draft genome of the mountain pine beetle, Dendroctonus ponderosae Hopkins, a major forest pest.</title>
        <authorList>
            <person name="Keeling C.I."/>
            <person name="Yuen M.M."/>
            <person name="Liao N.Y."/>
            <person name="Docking T.R."/>
            <person name="Chan S.K."/>
            <person name="Taylor G.A."/>
            <person name="Palmquist D.L."/>
            <person name="Jackman S.D."/>
            <person name="Nguyen A."/>
            <person name="Li M."/>
            <person name="Henderson H."/>
            <person name="Janes J.K."/>
            <person name="Zhao Y."/>
            <person name="Pandoh P."/>
            <person name="Moore R."/>
            <person name="Sperling F.A."/>
            <person name="Huber D.P."/>
            <person name="Birol I."/>
            <person name="Jones S.J."/>
            <person name="Bohlmann J."/>
        </authorList>
    </citation>
    <scope>NUCLEOTIDE SEQUENCE</scope>
</reference>
<dbReference type="GO" id="GO:0005344">
    <property type="term" value="F:oxygen carrier activity"/>
    <property type="evidence" value="ECO:0007669"/>
    <property type="project" value="UniProtKB-KW"/>
</dbReference>
<evidence type="ECO:0000313" key="9">
    <source>
        <dbReference type="Proteomes" id="UP000030742"/>
    </source>
</evidence>
<dbReference type="GO" id="GO:0046872">
    <property type="term" value="F:metal ion binding"/>
    <property type="evidence" value="ECO:0007669"/>
    <property type="project" value="UniProtKB-KW"/>
</dbReference>
<dbReference type="InterPro" id="IPR044399">
    <property type="entry name" value="Mb-like_M"/>
</dbReference>
<gene>
    <name evidence="8" type="ORF">D910_05816</name>
</gene>
<dbReference type="Gene3D" id="1.10.490.10">
    <property type="entry name" value="Globins"/>
    <property type="match status" value="2"/>
</dbReference>
<dbReference type="AlphaFoldDB" id="U4UEU2"/>
<dbReference type="OrthoDB" id="436496at2759"/>
<keyword evidence="3 6" id="KW-0561">Oxygen transport</keyword>
<dbReference type="EMBL" id="KB632061">
    <property type="protein sequence ID" value="ERL88430.1"/>
    <property type="molecule type" value="Genomic_DNA"/>
</dbReference>
<evidence type="ECO:0000259" key="7">
    <source>
        <dbReference type="PROSITE" id="PS01033"/>
    </source>
</evidence>
<dbReference type="GO" id="GO:0019825">
    <property type="term" value="F:oxygen binding"/>
    <property type="evidence" value="ECO:0007669"/>
    <property type="project" value="InterPro"/>
</dbReference>
<dbReference type="InterPro" id="IPR009050">
    <property type="entry name" value="Globin-like_sf"/>
</dbReference>
<dbReference type="Pfam" id="PF00042">
    <property type="entry name" value="Globin"/>
    <property type="match status" value="2"/>
</dbReference>
<dbReference type="GO" id="GO:0020037">
    <property type="term" value="F:heme binding"/>
    <property type="evidence" value="ECO:0007669"/>
    <property type="project" value="InterPro"/>
</dbReference>
<protein>
    <recommendedName>
        <fullName evidence="7">Globin domain-containing protein</fullName>
    </recommendedName>
</protein>
<dbReference type="CDD" id="cd01040">
    <property type="entry name" value="Mb-like"/>
    <property type="match status" value="2"/>
</dbReference>
<proteinExistence type="inferred from homology"/>
<dbReference type="Proteomes" id="UP000030742">
    <property type="component" value="Unassembled WGS sequence"/>
</dbReference>
<dbReference type="InterPro" id="IPR012292">
    <property type="entry name" value="Globin/Proto"/>
</dbReference>
<name>U4UEU2_DENPD</name>
<evidence type="ECO:0000256" key="5">
    <source>
        <dbReference type="ARBA" id="ARBA00023004"/>
    </source>
</evidence>
<evidence type="ECO:0000256" key="1">
    <source>
        <dbReference type="ARBA" id="ARBA00022448"/>
    </source>
</evidence>
<dbReference type="PANTHER" id="PTHR47217">
    <property type="entry name" value="GLOBIN-LIKE PROTEIN"/>
    <property type="match status" value="1"/>
</dbReference>
<feature type="domain" description="Globin" evidence="7">
    <location>
        <begin position="24"/>
        <end position="166"/>
    </location>
</feature>
<dbReference type="SUPFAM" id="SSF46458">
    <property type="entry name" value="Globin-like"/>
    <property type="match status" value="2"/>
</dbReference>
<evidence type="ECO:0000256" key="2">
    <source>
        <dbReference type="ARBA" id="ARBA00022617"/>
    </source>
</evidence>
<accession>U4UEU2</accession>
<keyword evidence="2 6" id="KW-0349">Heme</keyword>
<keyword evidence="4" id="KW-0479">Metal-binding</keyword>
<dbReference type="STRING" id="77166.U4UEU2"/>
<dbReference type="PANTHER" id="PTHR47217:SF1">
    <property type="entry name" value="GLOBIN-LIKE PROTEIN"/>
    <property type="match status" value="1"/>
</dbReference>